<accession>A0A1H1SLF1</accession>
<dbReference type="Proteomes" id="UP000243207">
    <property type="component" value="Chromosome I"/>
</dbReference>
<dbReference type="EMBL" id="LT629736">
    <property type="protein sequence ID" value="SDS48844.1"/>
    <property type="molecule type" value="Genomic_DNA"/>
</dbReference>
<keyword evidence="2" id="KW-0472">Membrane</keyword>
<gene>
    <name evidence="3" type="ORF">SAMN05216421_1617</name>
</gene>
<dbReference type="OrthoDB" id="6199153at2"/>
<name>A0A1H1SLF1_9GAMM</name>
<organism evidence="3 4">
    <name type="scientific">Halopseudomonas xinjiangensis</name>
    <dbReference type="NCBI Taxonomy" id="487184"/>
    <lineage>
        <taxon>Bacteria</taxon>
        <taxon>Pseudomonadati</taxon>
        <taxon>Pseudomonadota</taxon>
        <taxon>Gammaproteobacteria</taxon>
        <taxon>Pseudomonadales</taxon>
        <taxon>Pseudomonadaceae</taxon>
        <taxon>Halopseudomonas</taxon>
    </lineage>
</organism>
<proteinExistence type="predicted"/>
<keyword evidence="4" id="KW-1185">Reference proteome</keyword>
<reference evidence="4" key="1">
    <citation type="submission" date="2016-10" db="EMBL/GenBank/DDBJ databases">
        <authorList>
            <person name="Varghese N."/>
            <person name="Submissions S."/>
        </authorList>
    </citation>
    <scope>NUCLEOTIDE SEQUENCE [LARGE SCALE GENOMIC DNA]</scope>
    <source>
        <strain evidence="4">NRRL B-51270</strain>
    </source>
</reference>
<keyword evidence="2" id="KW-0812">Transmembrane</keyword>
<sequence length="256" mass="28470">MSPLLIGSLVAIGVLVLISIGFISHSLERSRLERARQTAELNAKVRHASTIAAQLPGQFMSAELKVLLLNIERHLLSQLTRLDRKNERAERQLEQVNQQLSLGEATVDNPPVAVTSEAQAKEIRQLLESLHKLITQAQQDGLLDKAALQQWSVVIRQHLVSTALDMFQALARQALQQGKPRVAKLQYERAIAYLQKQANPAHAEQLALFKRLHREAEEAAIRSEQASTAESSELGTGLQALEADDDAWKKKAVYDD</sequence>
<keyword evidence="2" id="KW-1133">Transmembrane helix</keyword>
<dbReference type="AlphaFoldDB" id="A0A1H1SLF1"/>
<evidence type="ECO:0000313" key="4">
    <source>
        <dbReference type="Proteomes" id="UP000243207"/>
    </source>
</evidence>
<feature type="coiled-coil region" evidence="1">
    <location>
        <begin position="72"/>
        <end position="140"/>
    </location>
</feature>
<keyword evidence="1" id="KW-0175">Coiled coil</keyword>
<dbReference type="RefSeq" id="WP_093392943.1">
    <property type="nucleotide sequence ID" value="NZ_LT629736.1"/>
</dbReference>
<protein>
    <submittedName>
        <fullName evidence="3">Uncharacterized protein</fullName>
    </submittedName>
</protein>
<dbReference type="STRING" id="487184.SAMN05216421_1617"/>
<evidence type="ECO:0000256" key="1">
    <source>
        <dbReference type="SAM" id="Coils"/>
    </source>
</evidence>
<evidence type="ECO:0000256" key="2">
    <source>
        <dbReference type="SAM" id="Phobius"/>
    </source>
</evidence>
<evidence type="ECO:0000313" key="3">
    <source>
        <dbReference type="EMBL" id="SDS48844.1"/>
    </source>
</evidence>
<feature type="transmembrane region" description="Helical" evidence="2">
    <location>
        <begin position="6"/>
        <end position="27"/>
    </location>
</feature>